<evidence type="ECO:0000256" key="12">
    <source>
        <dbReference type="SAM" id="MobiDB-lite"/>
    </source>
</evidence>
<gene>
    <name evidence="14" type="primary">LOC115231087</name>
</gene>
<accession>A0A6P7TX86</accession>
<dbReference type="PANTHER" id="PTHR12442:SF11">
    <property type="entry name" value="DYNEIN AXONEMAL INTERMEDIATE CHAIN 1"/>
    <property type="match status" value="1"/>
</dbReference>
<dbReference type="InterPro" id="IPR001680">
    <property type="entry name" value="WD40_rpt"/>
</dbReference>
<dbReference type="Pfam" id="PF00400">
    <property type="entry name" value="WD40"/>
    <property type="match status" value="1"/>
</dbReference>
<feature type="region of interest" description="Disordered" evidence="12">
    <location>
        <begin position="1"/>
        <end position="36"/>
    </location>
</feature>
<evidence type="ECO:0000256" key="2">
    <source>
        <dbReference type="ARBA" id="ARBA00011059"/>
    </source>
</evidence>
<dbReference type="GO" id="GO:0003341">
    <property type="term" value="P:cilium movement"/>
    <property type="evidence" value="ECO:0007669"/>
    <property type="project" value="TreeGrafter"/>
</dbReference>
<keyword evidence="13" id="KW-1185">Reference proteome</keyword>
<comment type="subcellular location">
    <subcellularLocation>
        <location evidence="1">Cytoplasm</location>
        <location evidence="1">Cytoskeleton</location>
        <location evidence="1">Cilium axoneme</location>
    </subcellularLocation>
</comment>
<dbReference type="KEGG" id="osn:115231087"/>
<keyword evidence="7" id="KW-0243">Dynein</keyword>
<dbReference type="GO" id="GO:0036158">
    <property type="term" value="P:outer dynein arm assembly"/>
    <property type="evidence" value="ECO:0007669"/>
    <property type="project" value="TreeGrafter"/>
</dbReference>
<feature type="compositionally biased region" description="Basic and acidic residues" evidence="12">
    <location>
        <begin position="25"/>
        <end position="36"/>
    </location>
</feature>
<feature type="repeat" description="WD" evidence="11">
    <location>
        <begin position="461"/>
        <end position="494"/>
    </location>
</feature>
<dbReference type="GO" id="GO:0045504">
    <property type="term" value="F:dynein heavy chain binding"/>
    <property type="evidence" value="ECO:0007669"/>
    <property type="project" value="TreeGrafter"/>
</dbReference>
<dbReference type="InterPro" id="IPR015943">
    <property type="entry name" value="WD40/YVTN_repeat-like_dom_sf"/>
</dbReference>
<evidence type="ECO:0000256" key="10">
    <source>
        <dbReference type="ARBA" id="ARBA00023273"/>
    </source>
</evidence>
<evidence type="ECO:0000256" key="9">
    <source>
        <dbReference type="ARBA" id="ARBA00023212"/>
    </source>
</evidence>
<evidence type="ECO:0000256" key="8">
    <source>
        <dbReference type="ARBA" id="ARBA00023175"/>
    </source>
</evidence>
<dbReference type="Proteomes" id="UP000515154">
    <property type="component" value="Unplaced"/>
</dbReference>
<dbReference type="Gene3D" id="2.130.10.10">
    <property type="entry name" value="YVTN repeat-like/Quinoprotein amine dehydrogenase"/>
    <property type="match status" value="2"/>
</dbReference>
<keyword evidence="5" id="KW-0493">Microtubule</keyword>
<evidence type="ECO:0000256" key="7">
    <source>
        <dbReference type="ARBA" id="ARBA00023017"/>
    </source>
</evidence>
<dbReference type="PANTHER" id="PTHR12442">
    <property type="entry name" value="DYNEIN INTERMEDIATE CHAIN"/>
    <property type="match status" value="1"/>
</dbReference>
<proteinExistence type="inferred from homology"/>
<keyword evidence="10" id="KW-0966">Cell projection</keyword>
<evidence type="ECO:0000313" key="13">
    <source>
        <dbReference type="Proteomes" id="UP000515154"/>
    </source>
</evidence>
<dbReference type="RefSeq" id="XP_029657034.1">
    <property type="nucleotide sequence ID" value="XM_029801174.2"/>
</dbReference>
<name>A0A6P7TX86_9MOLL</name>
<keyword evidence="8" id="KW-0505">Motor protein</keyword>
<dbReference type="SMART" id="SM00320">
    <property type="entry name" value="WD40"/>
    <property type="match status" value="4"/>
</dbReference>
<evidence type="ECO:0000256" key="3">
    <source>
        <dbReference type="ARBA" id="ARBA00022490"/>
    </source>
</evidence>
<dbReference type="SUPFAM" id="SSF50978">
    <property type="entry name" value="WD40 repeat-like"/>
    <property type="match status" value="1"/>
</dbReference>
<dbReference type="AlphaFoldDB" id="A0A6P7TX86"/>
<dbReference type="GO" id="GO:0005874">
    <property type="term" value="C:microtubule"/>
    <property type="evidence" value="ECO:0007669"/>
    <property type="project" value="UniProtKB-KW"/>
</dbReference>
<keyword evidence="4 11" id="KW-0853">WD repeat</keyword>
<evidence type="ECO:0000256" key="1">
    <source>
        <dbReference type="ARBA" id="ARBA00004430"/>
    </source>
</evidence>
<dbReference type="InterPro" id="IPR036322">
    <property type="entry name" value="WD40_repeat_dom_sf"/>
</dbReference>
<evidence type="ECO:0000256" key="4">
    <source>
        <dbReference type="ARBA" id="ARBA00022574"/>
    </source>
</evidence>
<dbReference type="GO" id="GO:0036157">
    <property type="term" value="C:outer dynein arm"/>
    <property type="evidence" value="ECO:0007669"/>
    <property type="project" value="TreeGrafter"/>
</dbReference>
<dbReference type="InterPro" id="IPR050687">
    <property type="entry name" value="Dynein_IC"/>
</dbReference>
<keyword evidence="9" id="KW-0206">Cytoskeleton</keyword>
<dbReference type="GO" id="GO:0045503">
    <property type="term" value="F:dynein light chain binding"/>
    <property type="evidence" value="ECO:0007669"/>
    <property type="project" value="TreeGrafter"/>
</dbReference>
<comment type="similarity">
    <text evidence="2">Belongs to the dynein intermediate chain family.</text>
</comment>
<reference evidence="14" key="1">
    <citation type="submission" date="2025-08" db="UniProtKB">
        <authorList>
            <consortium name="RefSeq"/>
        </authorList>
    </citation>
    <scope>IDENTIFICATION</scope>
</reference>
<protein>
    <submittedName>
        <fullName evidence="14">Dynein intermediate chain 2, ciliary-like</fullName>
    </submittedName>
</protein>
<dbReference type="PROSITE" id="PS50082">
    <property type="entry name" value="WD_REPEATS_2"/>
    <property type="match status" value="1"/>
</dbReference>
<keyword evidence="3" id="KW-0963">Cytoplasm</keyword>
<evidence type="ECO:0000256" key="11">
    <source>
        <dbReference type="PROSITE-ProRule" id="PRU00221"/>
    </source>
</evidence>
<feature type="compositionally biased region" description="Basic and acidic residues" evidence="12">
    <location>
        <begin position="9"/>
        <end position="18"/>
    </location>
</feature>
<organism evidence="13 14">
    <name type="scientific">Octopus sinensis</name>
    <name type="common">East Asian common octopus</name>
    <dbReference type="NCBI Taxonomy" id="2607531"/>
    <lineage>
        <taxon>Eukaryota</taxon>
        <taxon>Metazoa</taxon>
        <taxon>Spiralia</taxon>
        <taxon>Lophotrochozoa</taxon>
        <taxon>Mollusca</taxon>
        <taxon>Cephalopoda</taxon>
        <taxon>Coleoidea</taxon>
        <taxon>Octopodiformes</taxon>
        <taxon>Octopoda</taxon>
        <taxon>Incirrata</taxon>
        <taxon>Octopodidae</taxon>
        <taxon>Octopus</taxon>
    </lineage>
</organism>
<keyword evidence="6" id="KW-0677">Repeat</keyword>
<evidence type="ECO:0000256" key="5">
    <source>
        <dbReference type="ARBA" id="ARBA00022701"/>
    </source>
</evidence>
<sequence>MITKKKSIMKKDKKDKAVTEQTELEAARPDMLTHRKSTKMEMKTSELKMKEEFSLVLTPTVKSEYDNLVRFDFKTSQYAEVPFPDQAITLLLLQGTLIHKDMAESPKPKAEVPILPTLDEPEQELSTERLVEKKLVNAFNYGDRGSQTFNYRAREQGTLTDPPPKSTFSANVNQWEIYDSYIRDSKKHETERKKPPVSTSFLDSKTAIKMMERMVNQNIFDEITNDYRYFEDESDEFHISYGTMLPLWKFSYQKTLGFSVTSLCWNNRYSDFFAASFGSYNVFQQRFGGWLLLYSLKNPSYPKYIFQTNSSVMALDFHPEFAYYICVGLYNGHVAVYDLCKSQDALVQKSSSFTGKHHYEVTEVKWQPKTEDVDLIFCSVSTDGRILQWSLVKEELVQLELLKLEIDPLPFWDSNISILPFGCGSSFNFHRKCDHLYLLATRTGKVHVCSKRYCNEVLYTLEAHSMNVNKIEWNHYHPNTFITCSDDWSVKVWEYNEQYKLPLFTFDLGSKVTDVAWAPYSASVFAAATSKGRVLVYDLNLNRYEPMCEQVVVKKKDTEVTRVAFNPQNFSIIAGDSRGDVTALKLSANLRKMPKLRKGDPPLDGAAKEAAETAKLDRIFSMAR</sequence>
<evidence type="ECO:0000256" key="6">
    <source>
        <dbReference type="ARBA" id="ARBA00022737"/>
    </source>
</evidence>
<evidence type="ECO:0000313" key="14">
    <source>
        <dbReference type="RefSeq" id="XP_029657034.1"/>
    </source>
</evidence>